<dbReference type="PRINTS" id="PR00032">
    <property type="entry name" value="HTHARAC"/>
</dbReference>
<dbReference type="Proteomes" id="UP000552836">
    <property type="component" value="Unassembled WGS sequence"/>
</dbReference>
<name>A0A846LUR8_9ACTN</name>
<dbReference type="PROSITE" id="PS00041">
    <property type="entry name" value="HTH_ARAC_FAMILY_1"/>
    <property type="match status" value="1"/>
</dbReference>
<dbReference type="Gene3D" id="1.10.10.60">
    <property type="entry name" value="Homeodomain-like"/>
    <property type="match status" value="1"/>
</dbReference>
<reference evidence="5" key="1">
    <citation type="journal article" date="2014" name="Int. J. Syst. Evol. Microbiol.">
        <title>Complete genome of a new Firmicutes species belonging to the dominant human colonic microbiota ('Ruminococcus bicirculans') reveals two chromosomes and a selective capacity to utilize plant glucans.</title>
        <authorList>
            <consortium name="NISC Comparative Sequencing Program"/>
            <person name="Wegmann U."/>
            <person name="Louis P."/>
            <person name="Goesmann A."/>
            <person name="Henrissat B."/>
            <person name="Duncan S.H."/>
            <person name="Flint H.J."/>
        </authorList>
    </citation>
    <scope>NUCLEOTIDE SEQUENCE</scope>
    <source>
        <strain evidence="5">CGMCC 4.5581</strain>
    </source>
</reference>
<dbReference type="AlphaFoldDB" id="A0A846LUR8"/>
<dbReference type="EMBL" id="BMMI01000006">
    <property type="protein sequence ID" value="GGL73743.1"/>
    <property type="molecule type" value="Genomic_DNA"/>
</dbReference>
<dbReference type="GO" id="GO:0003700">
    <property type="term" value="F:DNA-binding transcription factor activity"/>
    <property type="evidence" value="ECO:0007669"/>
    <property type="project" value="InterPro"/>
</dbReference>
<accession>A0A846LUR8</accession>
<feature type="domain" description="HTH araC/xylS-type" evidence="4">
    <location>
        <begin position="214"/>
        <end position="315"/>
    </location>
</feature>
<evidence type="ECO:0000259" key="4">
    <source>
        <dbReference type="PROSITE" id="PS01124"/>
    </source>
</evidence>
<evidence type="ECO:0000313" key="7">
    <source>
        <dbReference type="Proteomes" id="UP000552836"/>
    </source>
</evidence>
<dbReference type="EMBL" id="JAAMPA010000002">
    <property type="protein sequence ID" value="NIH69435.1"/>
    <property type="molecule type" value="Genomic_DNA"/>
</dbReference>
<dbReference type="RefSeq" id="WP_166756938.1">
    <property type="nucleotide sequence ID" value="NZ_BAABJU010000020.1"/>
</dbReference>
<dbReference type="InterPro" id="IPR020449">
    <property type="entry name" value="Tscrpt_reg_AraC-type_HTH"/>
</dbReference>
<evidence type="ECO:0000256" key="3">
    <source>
        <dbReference type="ARBA" id="ARBA00023163"/>
    </source>
</evidence>
<dbReference type="InterPro" id="IPR018060">
    <property type="entry name" value="HTH_AraC"/>
</dbReference>
<dbReference type="Proteomes" id="UP000648663">
    <property type="component" value="Unassembled WGS sequence"/>
</dbReference>
<dbReference type="SUPFAM" id="SSF46689">
    <property type="entry name" value="Homeodomain-like"/>
    <property type="match status" value="1"/>
</dbReference>
<evidence type="ECO:0000313" key="5">
    <source>
        <dbReference type="EMBL" id="GGL73743.1"/>
    </source>
</evidence>
<reference evidence="6 7" key="3">
    <citation type="submission" date="2020-02" db="EMBL/GenBank/DDBJ databases">
        <title>Sequencing the genomes of 1000 actinobacteria strains.</title>
        <authorList>
            <person name="Klenk H.-P."/>
        </authorList>
    </citation>
    <scope>NUCLEOTIDE SEQUENCE [LARGE SCALE GENOMIC DNA]</scope>
    <source>
        <strain evidence="6 7">DSM 45201</strain>
    </source>
</reference>
<organism evidence="6 7">
    <name type="scientific">Modestobacter marinus</name>
    <dbReference type="NCBI Taxonomy" id="477641"/>
    <lineage>
        <taxon>Bacteria</taxon>
        <taxon>Bacillati</taxon>
        <taxon>Actinomycetota</taxon>
        <taxon>Actinomycetes</taxon>
        <taxon>Geodermatophilales</taxon>
        <taxon>Geodermatophilaceae</taxon>
        <taxon>Modestobacter</taxon>
    </lineage>
</organism>
<proteinExistence type="predicted"/>
<reference evidence="5" key="4">
    <citation type="submission" date="2024-05" db="EMBL/GenBank/DDBJ databases">
        <authorList>
            <person name="Sun Q."/>
            <person name="Zhou Y."/>
        </authorList>
    </citation>
    <scope>NUCLEOTIDE SEQUENCE</scope>
    <source>
        <strain evidence="5">CGMCC 4.5581</strain>
    </source>
</reference>
<evidence type="ECO:0000256" key="1">
    <source>
        <dbReference type="ARBA" id="ARBA00023015"/>
    </source>
</evidence>
<dbReference type="Pfam" id="PF12833">
    <property type="entry name" value="HTH_18"/>
    <property type="match status" value="1"/>
</dbReference>
<dbReference type="PROSITE" id="PS01124">
    <property type="entry name" value="HTH_ARAC_FAMILY_2"/>
    <property type="match status" value="1"/>
</dbReference>
<keyword evidence="3" id="KW-0804">Transcription</keyword>
<keyword evidence="8" id="KW-1185">Reference proteome</keyword>
<evidence type="ECO:0000313" key="8">
    <source>
        <dbReference type="Proteomes" id="UP000648663"/>
    </source>
</evidence>
<dbReference type="PANTHER" id="PTHR46796">
    <property type="entry name" value="HTH-TYPE TRANSCRIPTIONAL ACTIVATOR RHAS-RELATED"/>
    <property type="match status" value="1"/>
</dbReference>
<evidence type="ECO:0000313" key="6">
    <source>
        <dbReference type="EMBL" id="NIH69435.1"/>
    </source>
</evidence>
<dbReference type="InterPro" id="IPR009057">
    <property type="entry name" value="Homeodomain-like_sf"/>
</dbReference>
<keyword evidence="1" id="KW-0805">Transcription regulation</keyword>
<gene>
    <name evidence="6" type="ORF">FB380_003923</name>
    <name evidence="5" type="ORF">GCM10011589_32360</name>
</gene>
<comment type="caution">
    <text evidence="6">The sequence shown here is derived from an EMBL/GenBank/DDBJ whole genome shotgun (WGS) entry which is preliminary data.</text>
</comment>
<dbReference type="SMART" id="SM00342">
    <property type="entry name" value="HTH_ARAC"/>
    <property type="match status" value="1"/>
</dbReference>
<dbReference type="PANTHER" id="PTHR46796:SF6">
    <property type="entry name" value="ARAC SUBFAMILY"/>
    <property type="match status" value="1"/>
</dbReference>
<dbReference type="InterPro" id="IPR018062">
    <property type="entry name" value="HTH_AraC-typ_CS"/>
</dbReference>
<dbReference type="InterPro" id="IPR050204">
    <property type="entry name" value="AraC_XylS_family_regulators"/>
</dbReference>
<dbReference type="Pfam" id="PF14525">
    <property type="entry name" value="AraC_binding_2"/>
    <property type="match status" value="1"/>
</dbReference>
<keyword evidence="2 6" id="KW-0238">DNA-binding</keyword>
<dbReference type="GO" id="GO:0043565">
    <property type="term" value="F:sequence-specific DNA binding"/>
    <property type="evidence" value="ECO:0007669"/>
    <property type="project" value="InterPro"/>
</dbReference>
<protein>
    <submittedName>
        <fullName evidence="6">AraC-like DNA-binding protein</fullName>
    </submittedName>
</protein>
<evidence type="ECO:0000256" key="2">
    <source>
        <dbReference type="ARBA" id="ARBA00023125"/>
    </source>
</evidence>
<reference evidence="8" key="2">
    <citation type="journal article" date="2019" name="Int. J. Syst. Evol. Microbiol.">
        <title>The Global Catalogue of Microorganisms (GCM) 10K type strain sequencing project: providing services to taxonomists for standard genome sequencing and annotation.</title>
        <authorList>
            <consortium name="The Broad Institute Genomics Platform"/>
            <consortium name="The Broad Institute Genome Sequencing Center for Infectious Disease"/>
            <person name="Wu L."/>
            <person name="Ma J."/>
        </authorList>
    </citation>
    <scope>NUCLEOTIDE SEQUENCE [LARGE SCALE GENOMIC DNA]</scope>
    <source>
        <strain evidence="8">CGMCC 4.5581</strain>
    </source>
</reference>
<sequence length="323" mass="34540">MVTLVDTATLPPSMRRPEQVADQLTAAMVSRVQFSDPAAPVHARLDSWDVGGVTVLRAALSGDLTLARSARQARADPAPAVSFAVQESGTARHEQFQAQRLVPSGALALTEVGSPYEFQWTGGGACRALQVPVSRLGLSVDAVRRAVPVAHRSPLYALVHGHLAQVTRDAAQLSRDPMAHAVAAATIDLTRALLASALSPGPDRDDALAQTLASQVRSYVRQHLTDPGLDVETIARAHAVSVRQLYRSCAAAGFSLEQWVIGQRLEGARTELAGPGGCDRSIAGVARRWGFPDPSHFSRRFRAAFGTTPREWRDAGRGKARVE</sequence>
<dbReference type="InterPro" id="IPR035418">
    <property type="entry name" value="AraC-bd_2"/>
</dbReference>